<keyword evidence="2" id="KW-1185">Reference proteome</keyword>
<evidence type="ECO:0000313" key="1">
    <source>
        <dbReference type="EnsemblMetazoa" id="PPA36381.1"/>
    </source>
</evidence>
<dbReference type="AlphaFoldDB" id="A0A2A6CXE6"/>
<sequence length="84" mass="9548">MIHEWSVFTHRICCTSAPIATFYFLMMKVSISAYSVVLVCIGGMLHDWLLVNAIGLIVYSAVLAVLLTGITYHKLSYFKWEFIV</sequence>
<organism evidence="1 2">
    <name type="scientific">Pristionchus pacificus</name>
    <name type="common">Parasitic nematode worm</name>
    <dbReference type="NCBI Taxonomy" id="54126"/>
    <lineage>
        <taxon>Eukaryota</taxon>
        <taxon>Metazoa</taxon>
        <taxon>Ecdysozoa</taxon>
        <taxon>Nematoda</taxon>
        <taxon>Chromadorea</taxon>
        <taxon>Rhabditida</taxon>
        <taxon>Rhabditina</taxon>
        <taxon>Diplogasteromorpha</taxon>
        <taxon>Diplogasteroidea</taxon>
        <taxon>Neodiplogasteridae</taxon>
        <taxon>Pristionchus</taxon>
    </lineage>
</organism>
<reference evidence="1" key="2">
    <citation type="submission" date="2022-06" db="UniProtKB">
        <authorList>
            <consortium name="EnsemblMetazoa"/>
        </authorList>
    </citation>
    <scope>IDENTIFICATION</scope>
    <source>
        <strain evidence="1">PS312</strain>
    </source>
</reference>
<evidence type="ECO:0000313" key="2">
    <source>
        <dbReference type="Proteomes" id="UP000005239"/>
    </source>
</evidence>
<accession>A0A2A6CXE6</accession>
<dbReference type="EnsemblMetazoa" id="PPA36381.1">
    <property type="protein sequence ID" value="PPA36381.1"/>
    <property type="gene ID" value="WBGene00274750"/>
</dbReference>
<name>A0A2A6CXE6_PRIPA</name>
<accession>A0A8R1YRN1</accession>
<proteinExistence type="predicted"/>
<dbReference type="Proteomes" id="UP000005239">
    <property type="component" value="Unassembled WGS sequence"/>
</dbReference>
<reference evidence="2" key="1">
    <citation type="journal article" date="2008" name="Nat. Genet.">
        <title>The Pristionchus pacificus genome provides a unique perspective on nematode lifestyle and parasitism.</title>
        <authorList>
            <person name="Dieterich C."/>
            <person name="Clifton S.W."/>
            <person name="Schuster L.N."/>
            <person name="Chinwalla A."/>
            <person name="Delehaunty K."/>
            <person name="Dinkelacker I."/>
            <person name="Fulton L."/>
            <person name="Fulton R."/>
            <person name="Godfrey J."/>
            <person name="Minx P."/>
            <person name="Mitreva M."/>
            <person name="Roeseler W."/>
            <person name="Tian H."/>
            <person name="Witte H."/>
            <person name="Yang S.P."/>
            <person name="Wilson R.K."/>
            <person name="Sommer R.J."/>
        </authorList>
    </citation>
    <scope>NUCLEOTIDE SEQUENCE [LARGE SCALE GENOMIC DNA]</scope>
    <source>
        <strain evidence="2">PS312</strain>
    </source>
</reference>
<gene>
    <name evidence="1" type="primary">WBGene00274750</name>
</gene>
<protein>
    <submittedName>
        <fullName evidence="1">Uncharacterized protein</fullName>
    </submittedName>
</protein>